<keyword evidence="3" id="KW-1185">Reference proteome</keyword>
<evidence type="ECO:0000313" key="2">
    <source>
        <dbReference type="EMBL" id="CAL4799449.1"/>
    </source>
</evidence>
<evidence type="ECO:0000313" key="3">
    <source>
        <dbReference type="Proteomes" id="UP001152797"/>
    </source>
</evidence>
<dbReference type="AlphaFoldDB" id="A0A9P1DML6"/>
<dbReference type="EMBL" id="CAMXCT010005353">
    <property type="protein sequence ID" value="CAI4012137.1"/>
    <property type="molecule type" value="Genomic_DNA"/>
</dbReference>
<dbReference type="Proteomes" id="UP001152797">
    <property type="component" value="Unassembled WGS sequence"/>
</dbReference>
<protein>
    <submittedName>
        <fullName evidence="1">Uncharacterized protein</fullName>
    </submittedName>
</protein>
<name>A0A9P1DML6_9DINO</name>
<comment type="caution">
    <text evidence="1">The sequence shown here is derived from an EMBL/GenBank/DDBJ whole genome shotgun (WGS) entry which is preliminary data.</text>
</comment>
<sequence>VEKNNACANFTMGHYPDSCHFRDILDLVQNPPENGAHWDSRQALKMIVVCWEICFHKDKKHWASKYSLEELAGILLVGKDTPVPLNYECYLFELRNANGALTEDQLTKSHAHHLEKFRRACPEKGLYDLSANVDKRKRVELKDRTLPCLTTSSYFWSEPKGRTMTGREHLHALGYPCWGPGAAAARVDPIDTSEVRESALRSMAGNGMSLPCAGFTLLMAVLFVEDK</sequence>
<dbReference type="EMBL" id="CAMXCT020005353">
    <property type="protein sequence ID" value="CAL1165512.1"/>
    <property type="molecule type" value="Genomic_DNA"/>
</dbReference>
<reference evidence="1" key="1">
    <citation type="submission" date="2022-10" db="EMBL/GenBank/DDBJ databases">
        <authorList>
            <person name="Chen Y."/>
            <person name="Dougan E. K."/>
            <person name="Chan C."/>
            <person name="Rhodes N."/>
            <person name="Thang M."/>
        </authorList>
    </citation>
    <scope>NUCLEOTIDE SEQUENCE</scope>
</reference>
<evidence type="ECO:0000313" key="1">
    <source>
        <dbReference type="EMBL" id="CAI4012137.1"/>
    </source>
</evidence>
<gene>
    <name evidence="1" type="ORF">C1SCF055_LOCUS37234</name>
</gene>
<proteinExistence type="predicted"/>
<organism evidence="1">
    <name type="scientific">Cladocopium goreaui</name>
    <dbReference type="NCBI Taxonomy" id="2562237"/>
    <lineage>
        <taxon>Eukaryota</taxon>
        <taxon>Sar</taxon>
        <taxon>Alveolata</taxon>
        <taxon>Dinophyceae</taxon>
        <taxon>Suessiales</taxon>
        <taxon>Symbiodiniaceae</taxon>
        <taxon>Cladocopium</taxon>
    </lineage>
</organism>
<dbReference type="OrthoDB" id="407777at2759"/>
<dbReference type="EMBL" id="CAMXCT030005353">
    <property type="protein sequence ID" value="CAL4799449.1"/>
    <property type="molecule type" value="Genomic_DNA"/>
</dbReference>
<feature type="non-terminal residue" evidence="1">
    <location>
        <position position="1"/>
    </location>
</feature>
<accession>A0A9P1DML6</accession>
<reference evidence="2 3" key="2">
    <citation type="submission" date="2024-05" db="EMBL/GenBank/DDBJ databases">
        <authorList>
            <person name="Chen Y."/>
            <person name="Shah S."/>
            <person name="Dougan E. K."/>
            <person name="Thang M."/>
            <person name="Chan C."/>
        </authorList>
    </citation>
    <scope>NUCLEOTIDE SEQUENCE [LARGE SCALE GENOMIC DNA]</scope>
</reference>